<reference evidence="5 6" key="1">
    <citation type="submission" date="2019-03" db="EMBL/GenBank/DDBJ databases">
        <title>Arenimonas daejeonensis sp. nov., isolated from compost.</title>
        <authorList>
            <person name="Jeon C.O."/>
        </authorList>
    </citation>
    <scope>NUCLEOTIDE SEQUENCE [LARGE SCALE GENOMIC DNA]</scope>
    <source>
        <strain evidence="5 6">R29</strain>
    </source>
</reference>
<dbReference type="OrthoDB" id="5965812at2"/>
<evidence type="ECO:0000256" key="4">
    <source>
        <dbReference type="SAM" id="Phobius"/>
    </source>
</evidence>
<dbReference type="AlphaFoldDB" id="A0A5C4RNJ4"/>
<feature type="transmembrane region" description="Helical" evidence="4">
    <location>
        <begin position="327"/>
        <end position="344"/>
    </location>
</feature>
<dbReference type="SMART" id="SM00028">
    <property type="entry name" value="TPR"/>
    <property type="match status" value="1"/>
</dbReference>
<feature type="transmembrane region" description="Helical" evidence="4">
    <location>
        <begin position="203"/>
        <end position="224"/>
    </location>
</feature>
<keyword evidence="4" id="KW-0472">Membrane</keyword>
<evidence type="ECO:0000256" key="2">
    <source>
        <dbReference type="ARBA" id="ARBA00022803"/>
    </source>
</evidence>
<feature type="transmembrane region" description="Helical" evidence="4">
    <location>
        <begin position="101"/>
        <end position="120"/>
    </location>
</feature>
<dbReference type="SUPFAM" id="SSF48452">
    <property type="entry name" value="TPR-like"/>
    <property type="match status" value="1"/>
</dbReference>
<keyword evidence="4" id="KW-1133">Transmembrane helix</keyword>
<gene>
    <name evidence="5" type="ORF">E1B00_13945</name>
</gene>
<dbReference type="InterPro" id="IPR019734">
    <property type="entry name" value="TPR_rpt"/>
</dbReference>
<feature type="transmembrane region" description="Helical" evidence="4">
    <location>
        <begin position="275"/>
        <end position="291"/>
    </location>
</feature>
<feature type="transmembrane region" description="Helical" evidence="4">
    <location>
        <begin position="132"/>
        <end position="151"/>
    </location>
</feature>
<protein>
    <submittedName>
        <fullName evidence="5">Uncharacterized protein</fullName>
    </submittedName>
</protein>
<dbReference type="InterPro" id="IPR011990">
    <property type="entry name" value="TPR-like_helical_dom_sf"/>
</dbReference>
<evidence type="ECO:0000313" key="6">
    <source>
        <dbReference type="Proteomes" id="UP000305760"/>
    </source>
</evidence>
<evidence type="ECO:0000256" key="1">
    <source>
        <dbReference type="ARBA" id="ARBA00022737"/>
    </source>
</evidence>
<feature type="transmembrane region" description="Helical" evidence="4">
    <location>
        <begin position="68"/>
        <end position="89"/>
    </location>
</feature>
<evidence type="ECO:0000256" key="3">
    <source>
        <dbReference type="PROSITE-ProRule" id="PRU00339"/>
    </source>
</evidence>
<keyword evidence="2 3" id="KW-0802">TPR repeat</keyword>
<sequence length="453" mass="48948">MALAAVLVAVVAAYGASLYAPFQFDDWWAIAGDARVQSLAAWWQALPGIRPLLKLSLALNWTLSPAPWGFRLVNVAAHAANALLLGWLMRHWLPRLAPGQPHAAPLALAIALLFLLHPAATEAVTYVSGRSVSLMATFYLLALFLLTRAAASPAERRWPWLAALAFAAALAVRETAVTLPLAWLLLARCAGQSWRDALPPTRGLLAVLLLAAVAALLTPGYHSFFGWSLQTRGLGPQLLGQIEAHAYLLSHPLPGLALNIDPDVRVPGAFELRHALWLLMAAAAGVIAWQQRRARPWLLFALGWYLLHLAPSNSLLPRFDLANDRHLYLALPGPVMVFALALAALRPPRLGGALLLVAMLALGLKTHDRNHDYRSELALWQATVAASPAKARPWTNLGYARQQAGDSAGAAAAYRCALTLDPDHRQAAWNLAALAPGPVEFRKDDCRLARAGN</sequence>
<feature type="transmembrane region" description="Helical" evidence="4">
    <location>
        <begin position="158"/>
        <end position="183"/>
    </location>
</feature>
<dbReference type="PANTHER" id="PTHR44227:SF3">
    <property type="entry name" value="PROTEIN O-MANNOSYL-TRANSFERASE TMTC4"/>
    <property type="match status" value="1"/>
</dbReference>
<keyword evidence="1" id="KW-0677">Repeat</keyword>
<feature type="transmembrane region" description="Helical" evidence="4">
    <location>
        <begin position="297"/>
        <end position="315"/>
    </location>
</feature>
<proteinExistence type="predicted"/>
<accession>A0A5C4RNJ4</accession>
<organism evidence="5 6">
    <name type="scientific">Arenimonas terrae</name>
    <dbReference type="NCBI Taxonomy" id="2546226"/>
    <lineage>
        <taxon>Bacteria</taxon>
        <taxon>Pseudomonadati</taxon>
        <taxon>Pseudomonadota</taxon>
        <taxon>Gammaproteobacteria</taxon>
        <taxon>Lysobacterales</taxon>
        <taxon>Lysobacteraceae</taxon>
        <taxon>Arenimonas</taxon>
    </lineage>
</organism>
<evidence type="ECO:0000313" key="5">
    <source>
        <dbReference type="EMBL" id="TNJ32813.1"/>
    </source>
</evidence>
<dbReference type="Proteomes" id="UP000305760">
    <property type="component" value="Unassembled WGS sequence"/>
</dbReference>
<keyword evidence="6" id="KW-1185">Reference proteome</keyword>
<dbReference type="RefSeq" id="WP_139449849.1">
    <property type="nucleotide sequence ID" value="NZ_SMDR01000004.1"/>
</dbReference>
<name>A0A5C4RNJ4_9GAMM</name>
<dbReference type="Gene3D" id="1.25.40.10">
    <property type="entry name" value="Tetratricopeptide repeat domain"/>
    <property type="match status" value="1"/>
</dbReference>
<dbReference type="PANTHER" id="PTHR44227">
    <property type="match status" value="1"/>
</dbReference>
<dbReference type="InterPro" id="IPR052346">
    <property type="entry name" value="O-mannosyl-transferase_TMTC"/>
</dbReference>
<dbReference type="PROSITE" id="PS50005">
    <property type="entry name" value="TPR"/>
    <property type="match status" value="1"/>
</dbReference>
<feature type="repeat" description="TPR" evidence="3">
    <location>
        <begin position="391"/>
        <end position="424"/>
    </location>
</feature>
<dbReference type="EMBL" id="SMDR01000004">
    <property type="protein sequence ID" value="TNJ32813.1"/>
    <property type="molecule type" value="Genomic_DNA"/>
</dbReference>
<comment type="caution">
    <text evidence="5">The sequence shown here is derived from an EMBL/GenBank/DDBJ whole genome shotgun (WGS) entry which is preliminary data.</text>
</comment>
<keyword evidence="4" id="KW-0812">Transmembrane</keyword>